<dbReference type="SUPFAM" id="SSF64288">
    <property type="entry name" value="Chorismate lyase-like"/>
    <property type="match status" value="1"/>
</dbReference>
<dbReference type="InterPro" id="IPR000524">
    <property type="entry name" value="Tscrpt_reg_HTH_GntR"/>
</dbReference>
<dbReference type="InterPro" id="IPR036390">
    <property type="entry name" value="WH_DNA-bd_sf"/>
</dbReference>
<proteinExistence type="predicted"/>
<dbReference type="PANTHER" id="PTHR44846:SF1">
    <property type="entry name" value="MANNOSYL-D-GLYCERATE TRANSPORT_METABOLISM SYSTEM REPRESSOR MNGR-RELATED"/>
    <property type="match status" value="1"/>
</dbReference>
<dbReference type="EMBL" id="JACOPR010000002">
    <property type="protein sequence ID" value="MBC5730138.1"/>
    <property type="molecule type" value="Genomic_DNA"/>
</dbReference>
<evidence type="ECO:0000313" key="6">
    <source>
        <dbReference type="Proteomes" id="UP000660021"/>
    </source>
</evidence>
<dbReference type="Pfam" id="PF07702">
    <property type="entry name" value="UTRA"/>
    <property type="match status" value="1"/>
</dbReference>
<sequence length="250" mass="28595">MEERTRKGLHISPVDSAELSYKTKLALIDFIRGYETDQPFKLPSEDQLAQRLGVSRNALRDVLASLEEMGLVTRQRSKGTLANPKVARECRMDTDPGLIRMITRMGCQPRYEVTSLRFVEDKDSGLEQNSDSYLEVGKLFYADDTPVAFANDHVEGKIAAGYREQFEVLREENCFFFLKECCGVSVAYSMSTFDVMQADEALQKLFHVGPEELFLVMDDIVYSRDLEIVCHAVSYYRKGYLPLKVLRKGW</sequence>
<dbReference type="SMART" id="SM00866">
    <property type="entry name" value="UTRA"/>
    <property type="match status" value="1"/>
</dbReference>
<dbReference type="SUPFAM" id="SSF46785">
    <property type="entry name" value="Winged helix' DNA-binding domain"/>
    <property type="match status" value="1"/>
</dbReference>
<dbReference type="Proteomes" id="UP000660021">
    <property type="component" value="Unassembled WGS sequence"/>
</dbReference>
<dbReference type="PROSITE" id="PS50949">
    <property type="entry name" value="HTH_GNTR"/>
    <property type="match status" value="1"/>
</dbReference>
<keyword evidence="6" id="KW-1185">Reference proteome</keyword>
<keyword evidence="3" id="KW-0804">Transcription</keyword>
<dbReference type="Gene3D" id="1.10.10.10">
    <property type="entry name" value="Winged helix-like DNA-binding domain superfamily/Winged helix DNA-binding domain"/>
    <property type="match status" value="1"/>
</dbReference>
<dbReference type="InterPro" id="IPR011663">
    <property type="entry name" value="UTRA"/>
</dbReference>
<gene>
    <name evidence="5" type="ORF">H8S34_04730</name>
</gene>
<dbReference type="InterPro" id="IPR050679">
    <property type="entry name" value="Bact_HTH_transcr_reg"/>
</dbReference>
<accession>A0ABR7HRJ8</accession>
<dbReference type="RefSeq" id="WP_186963188.1">
    <property type="nucleotide sequence ID" value="NZ_JACOPR010000002.1"/>
</dbReference>
<dbReference type="InterPro" id="IPR028978">
    <property type="entry name" value="Chorismate_lyase_/UTRA_dom_sf"/>
</dbReference>
<keyword evidence="1" id="KW-0805">Transcription regulation</keyword>
<evidence type="ECO:0000256" key="3">
    <source>
        <dbReference type="ARBA" id="ARBA00023163"/>
    </source>
</evidence>
<organism evidence="5 6">
    <name type="scientific">Pseudoflavonifractor hominis</name>
    <dbReference type="NCBI Taxonomy" id="2763059"/>
    <lineage>
        <taxon>Bacteria</taxon>
        <taxon>Bacillati</taxon>
        <taxon>Bacillota</taxon>
        <taxon>Clostridia</taxon>
        <taxon>Eubacteriales</taxon>
        <taxon>Oscillospiraceae</taxon>
        <taxon>Pseudoflavonifractor</taxon>
    </lineage>
</organism>
<reference evidence="5 6" key="1">
    <citation type="submission" date="2020-08" db="EMBL/GenBank/DDBJ databases">
        <title>Genome public.</title>
        <authorList>
            <person name="Liu C."/>
            <person name="Sun Q."/>
        </authorList>
    </citation>
    <scope>NUCLEOTIDE SEQUENCE [LARGE SCALE GENOMIC DNA]</scope>
    <source>
        <strain evidence="5 6">New-38</strain>
    </source>
</reference>
<dbReference type="PRINTS" id="PR00035">
    <property type="entry name" value="HTHGNTR"/>
</dbReference>
<dbReference type="Pfam" id="PF00392">
    <property type="entry name" value="GntR"/>
    <property type="match status" value="1"/>
</dbReference>
<keyword evidence="2" id="KW-0238">DNA-binding</keyword>
<dbReference type="Gene3D" id="3.40.1410.10">
    <property type="entry name" value="Chorismate lyase-like"/>
    <property type="match status" value="1"/>
</dbReference>
<dbReference type="SMART" id="SM00345">
    <property type="entry name" value="HTH_GNTR"/>
    <property type="match status" value="1"/>
</dbReference>
<dbReference type="InterPro" id="IPR036388">
    <property type="entry name" value="WH-like_DNA-bd_sf"/>
</dbReference>
<evidence type="ECO:0000313" key="5">
    <source>
        <dbReference type="EMBL" id="MBC5730138.1"/>
    </source>
</evidence>
<evidence type="ECO:0000256" key="1">
    <source>
        <dbReference type="ARBA" id="ARBA00023015"/>
    </source>
</evidence>
<dbReference type="PANTHER" id="PTHR44846">
    <property type="entry name" value="MANNOSYL-D-GLYCERATE TRANSPORT/METABOLISM SYSTEM REPRESSOR MNGR-RELATED"/>
    <property type="match status" value="1"/>
</dbReference>
<evidence type="ECO:0000256" key="2">
    <source>
        <dbReference type="ARBA" id="ARBA00023125"/>
    </source>
</evidence>
<evidence type="ECO:0000259" key="4">
    <source>
        <dbReference type="PROSITE" id="PS50949"/>
    </source>
</evidence>
<dbReference type="CDD" id="cd07377">
    <property type="entry name" value="WHTH_GntR"/>
    <property type="match status" value="1"/>
</dbReference>
<feature type="domain" description="HTH gntR-type" evidence="4">
    <location>
        <begin position="17"/>
        <end position="85"/>
    </location>
</feature>
<comment type="caution">
    <text evidence="5">The sequence shown here is derived from an EMBL/GenBank/DDBJ whole genome shotgun (WGS) entry which is preliminary data.</text>
</comment>
<protein>
    <submittedName>
        <fullName evidence="5">GntR family transcriptional regulator</fullName>
    </submittedName>
</protein>
<name>A0ABR7HRJ8_9FIRM</name>